<dbReference type="KEGG" id="mesg:MLAUSG7_0905"/>
<sequence length="506" mass="57478">MRELKNLLITFLLFILLTQTSAYITFKNIDYKTQYLEPSKTYDLYVTFESDEEINNTVVYIKPYNQMSEEYIQIIKGKQWIGHLFPSEIGVAHFIIKIKDNAPNYDYKMVVYCNYTKNGEQYSENRIFTLPVRGKANIIIKPKSNILKVGTNKVLILLTNKGTGTAENIKITFQNSNNLVILGDNTFTITSLSPKITTCIPLTIFAKKEGVYSINYKISYENPYDLLELTQKSETINGDSKTETLTYQNKNIVENTGIISFNVFPNKLISININNPIITVGKINNLTITIKNNYKDSLFIVQISKYFIGNNQKTVFIKKGETKNITFQIKVDKEGITSIPVVIYFDNNQIEKNLTIDVIGKADLVLSGIDVESSFNEVKITGDIDNIGTGKAKSVLISIVRTKNIIPKKPYENYFVGTLNPDDYGSFELHCVINGNVSEIPIKITYRDENNNLITINKTIKINKEVISLKNENSEEINYLVIGIGIIFVIGVVYLIYRGFKKGKND</sequence>
<keyword evidence="4" id="KW-1185">Reference proteome</keyword>
<feature type="transmembrane region" description="Helical" evidence="1">
    <location>
        <begin position="477"/>
        <end position="497"/>
    </location>
</feature>
<dbReference type="PANTHER" id="PTHR35902:SF3">
    <property type="entry name" value="NPCBM-ASSOCIATED, NEW3 DOMAIN OF ALPHA-GALACTOSIDASE"/>
    <property type="match status" value="1"/>
</dbReference>
<organism evidence="3 4">
    <name type="scientific">Methanocaldococcus lauensis</name>
    <dbReference type="NCBI Taxonomy" id="2546128"/>
    <lineage>
        <taxon>Archaea</taxon>
        <taxon>Methanobacteriati</taxon>
        <taxon>Methanobacteriota</taxon>
        <taxon>Methanomada group</taxon>
        <taxon>Methanococci</taxon>
        <taxon>Methanococcales</taxon>
        <taxon>Methanocaldococcaceae</taxon>
        <taxon>Methanocaldococcus</taxon>
    </lineage>
</organism>
<gene>
    <name evidence="3" type="ORF">MLAUSG7_0905</name>
</gene>
<accession>A0A8D6PWM8</accession>
<keyword evidence="1" id="KW-1133">Transmembrane helix</keyword>
<dbReference type="InterPro" id="IPR011635">
    <property type="entry name" value="CARDB"/>
</dbReference>
<dbReference type="Proteomes" id="UP000679213">
    <property type="component" value="Chromosome I"/>
</dbReference>
<dbReference type="AlphaFoldDB" id="A0A8D6PWM8"/>
<evidence type="ECO:0000256" key="1">
    <source>
        <dbReference type="SAM" id="Phobius"/>
    </source>
</evidence>
<name>A0A8D6PWM8_9EURY</name>
<dbReference type="RefSeq" id="WP_214399284.1">
    <property type="nucleotide sequence ID" value="NZ_LR792632.1"/>
</dbReference>
<protein>
    <submittedName>
        <fullName evidence="3">CARDB domain-containing protein</fullName>
    </submittedName>
</protein>
<feature type="domain" description="CARDB" evidence="2">
    <location>
        <begin position="147"/>
        <end position="222"/>
    </location>
</feature>
<evidence type="ECO:0000313" key="4">
    <source>
        <dbReference type="Proteomes" id="UP000679213"/>
    </source>
</evidence>
<dbReference type="GeneID" id="65883707"/>
<dbReference type="EMBL" id="LR792632">
    <property type="protein sequence ID" value="CAB3288800.1"/>
    <property type="molecule type" value="Genomic_DNA"/>
</dbReference>
<evidence type="ECO:0000259" key="2">
    <source>
        <dbReference type="Pfam" id="PF07705"/>
    </source>
</evidence>
<evidence type="ECO:0000313" key="3">
    <source>
        <dbReference type="EMBL" id="CAB3288800.1"/>
    </source>
</evidence>
<keyword evidence="1" id="KW-0472">Membrane</keyword>
<dbReference type="Pfam" id="PF07705">
    <property type="entry name" value="CARDB"/>
    <property type="match status" value="1"/>
</dbReference>
<keyword evidence="1" id="KW-0812">Transmembrane</keyword>
<dbReference type="PANTHER" id="PTHR35902">
    <property type="entry name" value="S-LAYER DOMAIN-LIKE PROTEIN-RELATED"/>
    <property type="match status" value="1"/>
</dbReference>
<reference evidence="3 4" key="1">
    <citation type="submission" date="2020-04" db="EMBL/GenBank/DDBJ databases">
        <authorList>
            <consortium name="Genoscope - CEA"/>
            <person name="William W."/>
        </authorList>
    </citation>
    <scope>NUCLEOTIDE SEQUENCE [LARGE SCALE GENOMIC DNA]</scope>
    <source>
        <strain evidence="3 4">SG7</strain>
    </source>
</reference>
<proteinExistence type="predicted"/>